<dbReference type="AlphaFoldDB" id="A0AA38CS75"/>
<dbReference type="InterPro" id="IPR029058">
    <property type="entry name" value="AB_hydrolase_fold"/>
</dbReference>
<sequence>SFPSKTANPSLARRALRVVVFVHGFQGHHLDLRLVRNQWLLIDPGAECIMSKANEDRTADDFRELGQRLAQEVSHLIQKKFSSALRKATYGSFRLSFVGHSIGNIIIRAALTDAAMKPYLNNLYTFLSISGPHLGYFYSSNTLFSSGLWLFKKLKGSPCMHQLTFTDQTDTHNCFLFRLSQEKTLEHFQNIILLSSPQ</sequence>
<evidence type="ECO:0000313" key="3">
    <source>
        <dbReference type="Proteomes" id="UP000824469"/>
    </source>
</evidence>
<proteinExistence type="predicted"/>
<evidence type="ECO:0000259" key="1">
    <source>
        <dbReference type="Pfam" id="PF05057"/>
    </source>
</evidence>
<reference evidence="2 3" key="1">
    <citation type="journal article" date="2021" name="Nat. Plants">
        <title>The Taxus genome provides insights into paclitaxel biosynthesis.</title>
        <authorList>
            <person name="Xiong X."/>
            <person name="Gou J."/>
            <person name="Liao Q."/>
            <person name="Li Y."/>
            <person name="Zhou Q."/>
            <person name="Bi G."/>
            <person name="Li C."/>
            <person name="Du R."/>
            <person name="Wang X."/>
            <person name="Sun T."/>
            <person name="Guo L."/>
            <person name="Liang H."/>
            <person name="Lu P."/>
            <person name="Wu Y."/>
            <person name="Zhang Z."/>
            <person name="Ro D.K."/>
            <person name="Shang Y."/>
            <person name="Huang S."/>
            <person name="Yan J."/>
        </authorList>
    </citation>
    <scope>NUCLEOTIDE SEQUENCE [LARGE SCALE GENOMIC DNA]</scope>
    <source>
        <strain evidence="2">Ta-2019</strain>
    </source>
</reference>
<keyword evidence="3" id="KW-1185">Reference proteome</keyword>
<dbReference type="SUPFAM" id="SSF53474">
    <property type="entry name" value="alpha/beta-Hydrolases"/>
    <property type="match status" value="1"/>
</dbReference>
<accession>A0AA38CS75</accession>
<dbReference type="InterPro" id="IPR007751">
    <property type="entry name" value="DUF676_lipase-like"/>
</dbReference>
<feature type="domain" description="DUF676" evidence="1">
    <location>
        <begin position="16"/>
        <end position="195"/>
    </location>
</feature>
<dbReference type="InterPro" id="IPR044294">
    <property type="entry name" value="Lipase-like"/>
</dbReference>
<dbReference type="EMBL" id="JAHRHJ020000009">
    <property type="protein sequence ID" value="KAH9303037.1"/>
    <property type="molecule type" value="Genomic_DNA"/>
</dbReference>
<protein>
    <recommendedName>
        <fullName evidence="1">DUF676 domain-containing protein</fullName>
    </recommendedName>
</protein>
<dbReference type="Gene3D" id="3.40.50.1820">
    <property type="entry name" value="alpha/beta hydrolase"/>
    <property type="match status" value="1"/>
</dbReference>
<evidence type="ECO:0000313" key="2">
    <source>
        <dbReference type="EMBL" id="KAH9303037.1"/>
    </source>
</evidence>
<dbReference type="PANTHER" id="PTHR12482:SF5">
    <property type="entry name" value="DUF676 DOMAIN-CONTAINING PROTEIN"/>
    <property type="match status" value="1"/>
</dbReference>
<organism evidence="2 3">
    <name type="scientific">Taxus chinensis</name>
    <name type="common">Chinese yew</name>
    <name type="synonym">Taxus wallichiana var. chinensis</name>
    <dbReference type="NCBI Taxonomy" id="29808"/>
    <lineage>
        <taxon>Eukaryota</taxon>
        <taxon>Viridiplantae</taxon>
        <taxon>Streptophyta</taxon>
        <taxon>Embryophyta</taxon>
        <taxon>Tracheophyta</taxon>
        <taxon>Spermatophyta</taxon>
        <taxon>Pinopsida</taxon>
        <taxon>Pinidae</taxon>
        <taxon>Conifers II</taxon>
        <taxon>Cupressales</taxon>
        <taxon>Taxaceae</taxon>
        <taxon>Taxus</taxon>
    </lineage>
</organism>
<dbReference type="PANTHER" id="PTHR12482">
    <property type="entry name" value="LIPASE ROG1-RELATED-RELATED"/>
    <property type="match status" value="1"/>
</dbReference>
<dbReference type="Proteomes" id="UP000824469">
    <property type="component" value="Unassembled WGS sequence"/>
</dbReference>
<name>A0AA38CS75_TAXCH</name>
<feature type="non-terminal residue" evidence="2">
    <location>
        <position position="198"/>
    </location>
</feature>
<gene>
    <name evidence="2" type="ORF">KI387_014620</name>
</gene>
<comment type="caution">
    <text evidence="2">The sequence shown here is derived from an EMBL/GenBank/DDBJ whole genome shotgun (WGS) entry which is preliminary data.</text>
</comment>
<feature type="non-terminal residue" evidence="2">
    <location>
        <position position="1"/>
    </location>
</feature>
<dbReference type="Pfam" id="PF05057">
    <property type="entry name" value="DUF676"/>
    <property type="match status" value="1"/>
</dbReference>